<comment type="subcellular location">
    <subcellularLocation>
        <location evidence="1">Membrane</location>
        <topology evidence="1">Multi-pass membrane protein</topology>
    </subcellularLocation>
</comment>
<evidence type="ECO:0000313" key="9">
    <source>
        <dbReference type="Proteomes" id="UP000019335"/>
    </source>
</evidence>
<dbReference type="OrthoDB" id="1666796at2759"/>
<keyword evidence="6 7" id="KW-0472">Membrane</keyword>
<sequence length="472" mass="53846">MRSIFWIALHGAYFVKWSFLKTTKEPLPRRSKTNTTSRCLWTAFRYQIVSVNVTTLNQRKVEILDPNLKEVEFSYSVDWIEEPQLAWADRMLRYADSRFIPSTFEIHWLSIINSFVLVLLLTIFLTIILMRVLKNDVSRYMEIDNDEILEEESGWKLIHGDVFRFPSHINLLAALIGSGVQLCATTALLLICALSGVFRATKRGSILTALLLIYVLTSFITGYISARLYRQMGGKNWTWNIITAALVFPGPLALVWSFLNSLAWSNASTAALPAATVFIILGLFIFVSFPLSVVGGIAGRNSAGDFDAPCRTKKVAREIPKDGPCFQHPVVQALLAGFLPFSAIYIELHYIFNSIWGHKIYTLFGILVLAFIMLFMVTSLITIALIYFQLTREDHRWWWRTFLNGGATGLFILAYSFFYYFQRSEMDGFFQASYFFGYMAIVSYAFFIMLGSVGFLSSLSFVRHIYSVIKTD</sequence>
<evidence type="ECO:0000256" key="2">
    <source>
        <dbReference type="ARBA" id="ARBA00005227"/>
    </source>
</evidence>
<dbReference type="Pfam" id="PF02990">
    <property type="entry name" value="EMP70"/>
    <property type="match status" value="1"/>
</dbReference>
<gene>
    <name evidence="8" type="ORF">Naga_100005g30</name>
</gene>
<dbReference type="PANTHER" id="PTHR10766:SF177">
    <property type="entry name" value="TRANSMEMBRANE 9 SUPERFAMILY MEMBER 1"/>
    <property type="match status" value="1"/>
</dbReference>
<keyword evidence="3 7" id="KW-0812">Transmembrane</keyword>
<evidence type="ECO:0000256" key="6">
    <source>
        <dbReference type="ARBA" id="ARBA00023136"/>
    </source>
</evidence>
<feature type="transmembrane region" description="Helical" evidence="7">
    <location>
        <begin position="106"/>
        <end position="133"/>
    </location>
</feature>
<feature type="transmembrane region" description="Helical" evidence="7">
    <location>
        <begin position="330"/>
        <end position="352"/>
    </location>
</feature>
<dbReference type="GO" id="GO:0072657">
    <property type="term" value="P:protein localization to membrane"/>
    <property type="evidence" value="ECO:0007669"/>
    <property type="project" value="TreeGrafter"/>
</dbReference>
<feature type="transmembrane region" description="Helical" evidence="7">
    <location>
        <begin position="237"/>
        <end position="259"/>
    </location>
</feature>
<feature type="transmembrane region" description="Helical" evidence="7">
    <location>
        <begin position="402"/>
        <end position="421"/>
    </location>
</feature>
<keyword evidence="5 7" id="KW-1133">Transmembrane helix</keyword>
<comment type="similarity">
    <text evidence="2 7">Belongs to the nonaspanin (TM9SF) (TC 9.A.2) family.</text>
</comment>
<keyword evidence="9" id="KW-1185">Reference proteome</keyword>
<dbReference type="Proteomes" id="UP000019335">
    <property type="component" value="Chromosome 11"/>
</dbReference>
<name>W7TPI4_9STRA</name>
<evidence type="ECO:0000256" key="7">
    <source>
        <dbReference type="RuleBase" id="RU363079"/>
    </source>
</evidence>
<accession>W7TPI4</accession>
<dbReference type="GO" id="GO:0016020">
    <property type="term" value="C:membrane"/>
    <property type="evidence" value="ECO:0007669"/>
    <property type="project" value="UniProtKB-SubCell"/>
</dbReference>
<evidence type="ECO:0000313" key="8">
    <source>
        <dbReference type="EMBL" id="EWM25418.1"/>
    </source>
</evidence>
<organism evidence="8 9">
    <name type="scientific">Nannochloropsis gaditana</name>
    <dbReference type="NCBI Taxonomy" id="72520"/>
    <lineage>
        <taxon>Eukaryota</taxon>
        <taxon>Sar</taxon>
        <taxon>Stramenopiles</taxon>
        <taxon>Ochrophyta</taxon>
        <taxon>Eustigmatophyceae</taxon>
        <taxon>Eustigmatales</taxon>
        <taxon>Monodopsidaceae</taxon>
        <taxon>Nannochloropsis</taxon>
    </lineage>
</organism>
<feature type="transmembrane region" description="Helical" evidence="7">
    <location>
        <begin position="271"/>
        <end position="294"/>
    </location>
</feature>
<feature type="transmembrane region" description="Helical" evidence="7">
    <location>
        <begin position="441"/>
        <end position="462"/>
    </location>
</feature>
<proteinExistence type="inferred from homology"/>
<dbReference type="EMBL" id="AZIL01000936">
    <property type="protein sequence ID" value="EWM25418.1"/>
    <property type="molecule type" value="Genomic_DNA"/>
</dbReference>
<evidence type="ECO:0000256" key="3">
    <source>
        <dbReference type="ARBA" id="ARBA00022692"/>
    </source>
</evidence>
<comment type="caution">
    <text evidence="8">The sequence shown here is derived from an EMBL/GenBank/DDBJ whole genome shotgun (WGS) entry which is preliminary data.</text>
</comment>
<keyword evidence="4" id="KW-0732">Signal</keyword>
<feature type="transmembrane region" description="Helical" evidence="7">
    <location>
        <begin position="364"/>
        <end position="390"/>
    </location>
</feature>
<protein>
    <recommendedName>
        <fullName evidence="7">Transmembrane 9 superfamily member</fullName>
    </recommendedName>
</protein>
<feature type="transmembrane region" description="Helical" evidence="7">
    <location>
        <begin position="204"/>
        <end position="225"/>
    </location>
</feature>
<feature type="transmembrane region" description="Helical" evidence="7">
    <location>
        <begin position="171"/>
        <end position="198"/>
    </location>
</feature>
<evidence type="ECO:0000256" key="5">
    <source>
        <dbReference type="ARBA" id="ARBA00022989"/>
    </source>
</evidence>
<dbReference type="PANTHER" id="PTHR10766">
    <property type="entry name" value="TRANSMEMBRANE 9 SUPERFAMILY PROTEIN"/>
    <property type="match status" value="1"/>
</dbReference>
<evidence type="ECO:0000256" key="4">
    <source>
        <dbReference type="ARBA" id="ARBA00022729"/>
    </source>
</evidence>
<dbReference type="InterPro" id="IPR004240">
    <property type="entry name" value="EMP70"/>
</dbReference>
<reference evidence="8 9" key="1">
    <citation type="journal article" date="2014" name="Mol. Plant">
        <title>Chromosome Scale Genome Assembly and Transcriptome Profiling of Nannochloropsis gaditana in Nitrogen Depletion.</title>
        <authorList>
            <person name="Corteggiani Carpinelli E."/>
            <person name="Telatin A."/>
            <person name="Vitulo N."/>
            <person name="Forcato C."/>
            <person name="D'Angelo M."/>
            <person name="Schiavon R."/>
            <person name="Vezzi A."/>
            <person name="Giacometti G.M."/>
            <person name="Morosinotto T."/>
            <person name="Valle G."/>
        </authorList>
    </citation>
    <scope>NUCLEOTIDE SEQUENCE [LARGE SCALE GENOMIC DNA]</scope>
    <source>
        <strain evidence="8 9">B-31</strain>
    </source>
</reference>
<evidence type="ECO:0000256" key="1">
    <source>
        <dbReference type="ARBA" id="ARBA00004141"/>
    </source>
</evidence>
<dbReference type="AlphaFoldDB" id="W7TPI4"/>